<organism evidence="9 10">
    <name type="scientific">Talaromyces islandicus</name>
    <name type="common">Penicillium islandicum</name>
    <dbReference type="NCBI Taxonomy" id="28573"/>
    <lineage>
        <taxon>Eukaryota</taxon>
        <taxon>Fungi</taxon>
        <taxon>Dikarya</taxon>
        <taxon>Ascomycota</taxon>
        <taxon>Pezizomycotina</taxon>
        <taxon>Eurotiomycetes</taxon>
        <taxon>Eurotiomycetidae</taxon>
        <taxon>Eurotiales</taxon>
        <taxon>Trichocomaceae</taxon>
        <taxon>Talaromyces</taxon>
        <taxon>Talaromyces sect. Islandici</taxon>
    </lineage>
</organism>
<keyword evidence="2 7" id="KW-0812">Transmembrane</keyword>
<dbReference type="Pfam" id="PF20684">
    <property type="entry name" value="Fung_rhodopsin"/>
    <property type="match status" value="1"/>
</dbReference>
<evidence type="ECO:0000313" key="9">
    <source>
        <dbReference type="EMBL" id="CRG89145.1"/>
    </source>
</evidence>
<accession>A0A0U1M0N7</accession>
<sequence>MDNSTTLAIHWAFSVIAVALITLRLGIKSYTRYKYTLGDYFAIGALFCVFVRLPIIHVVLIWGTNNMSDAYRQAHFFSPQEIYHRETGSKFILVNRVFYNSYLWLQKLVLLDTYRRLIHHLPWERVTLWAYSGVFAATYVTVQTVTFTECNPFNHYWMVVPDPGSCCRAQVQLVVLGVLNIVTDVMLIVLPIPILILVKRSLVQKLQLSCLFALGFFIVAITIIRLPQNASNSTAQVNRTTWASTELLAAAIVANAPVIYGFWRGGRQATQYNSRESSSNRFLSNRQASRKRTQQGDLDVEDENNDNKNGDRVNLGSLPPGMSSSTALRSPEDTYSRTQGENCSLDPRDDI</sequence>
<dbReference type="Proteomes" id="UP000054383">
    <property type="component" value="Unassembled WGS sequence"/>
</dbReference>
<dbReference type="PANTHER" id="PTHR33048">
    <property type="entry name" value="PTH11-LIKE INTEGRAL MEMBRANE PROTEIN (AFU_ORTHOLOGUE AFUA_5G11245)"/>
    <property type="match status" value="1"/>
</dbReference>
<dbReference type="EMBL" id="CVMT01000005">
    <property type="protein sequence ID" value="CRG89145.1"/>
    <property type="molecule type" value="Genomic_DNA"/>
</dbReference>
<feature type="transmembrane region" description="Helical" evidence="7">
    <location>
        <begin position="6"/>
        <end position="27"/>
    </location>
</feature>
<evidence type="ECO:0000256" key="4">
    <source>
        <dbReference type="ARBA" id="ARBA00023136"/>
    </source>
</evidence>
<evidence type="ECO:0000256" key="7">
    <source>
        <dbReference type="SAM" id="Phobius"/>
    </source>
</evidence>
<evidence type="ECO:0000259" key="8">
    <source>
        <dbReference type="Pfam" id="PF20684"/>
    </source>
</evidence>
<comment type="subcellular location">
    <subcellularLocation>
        <location evidence="1">Membrane</location>
        <topology evidence="1">Multi-pass membrane protein</topology>
    </subcellularLocation>
</comment>
<keyword evidence="4 7" id="KW-0472">Membrane</keyword>
<evidence type="ECO:0000313" key="10">
    <source>
        <dbReference type="Proteomes" id="UP000054383"/>
    </source>
</evidence>
<reference evidence="9 10" key="1">
    <citation type="submission" date="2015-04" db="EMBL/GenBank/DDBJ databases">
        <authorList>
            <person name="Syromyatnikov M.Y."/>
            <person name="Popov V.N."/>
        </authorList>
    </citation>
    <scope>NUCLEOTIDE SEQUENCE [LARGE SCALE GENOMIC DNA]</scope>
    <source>
        <strain evidence="9">WF-38-12</strain>
    </source>
</reference>
<dbReference type="GO" id="GO:0016020">
    <property type="term" value="C:membrane"/>
    <property type="evidence" value="ECO:0007669"/>
    <property type="project" value="UniProtKB-SubCell"/>
</dbReference>
<keyword evidence="10" id="KW-1185">Reference proteome</keyword>
<gene>
    <name evidence="9" type="ORF">PISL3812_06181</name>
</gene>
<comment type="similarity">
    <text evidence="5">Belongs to the SAT4 family.</text>
</comment>
<feature type="transmembrane region" description="Helical" evidence="7">
    <location>
        <begin position="210"/>
        <end position="227"/>
    </location>
</feature>
<evidence type="ECO:0000256" key="3">
    <source>
        <dbReference type="ARBA" id="ARBA00022989"/>
    </source>
</evidence>
<dbReference type="AlphaFoldDB" id="A0A0U1M0N7"/>
<dbReference type="InterPro" id="IPR052337">
    <property type="entry name" value="SAT4-like"/>
</dbReference>
<evidence type="ECO:0000256" key="1">
    <source>
        <dbReference type="ARBA" id="ARBA00004141"/>
    </source>
</evidence>
<dbReference type="OrthoDB" id="4222864at2759"/>
<dbReference type="STRING" id="28573.A0A0U1M0N7"/>
<feature type="compositionally biased region" description="Polar residues" evidence="6">
    <location>
        <begin position="274"/>
        <end position="287"/>
    </location>
</feature>
<proteinExistence type="inferred from homology"/>
<evidence type="ECO:0000256" key="6">
    <source>
        <dbReference type="SAM" id="MobiDB-lite"/>
    </source>
</evidence>
<feature type="transmembrane region" description="Helical" evidence="7">
    <location>
        <begin position="39"/>
        <end position="63"/>
    </location>
</feature>
<dbReference type="PANTHER" id="PTHR33048:SF166">
    <property type="entry name" value="PTH11-LIKE INTEGRAL MEMBRANE PROTEIN"/>
    <property type="match status" value="1"/>
</dbReference>
<name>A0A0U1M0N7_TALIS</name>
<protein>
    <recommendedName>
        <fullName evidence="8">Rhodopsin domain-containing protein</fullName>
    </recommendedName>
</protein>
<feature type="region of interest" description="Disordered" evidence="6">
    <location>
        <begin position="274"/>
        <end position="351"/>
    </location>
</feature>
<feature type="transmembrane region" description="Helical" evidence="7">
    <location>
        <begin position="247"/>
        <end position="263"/>
    </location>
</feature>
<feature type="transmembrane region" description="Helical" evidence="7">
    <location>
        <begin position="173"/>
        <end position="198"/>
    </location>
</feature>
<evidence type="ECO:0000256" key="2">
    <source>
        <dbReference type="ARBA" id="ARBA00022692"/>
    </source>
</evidence>
<keyword evidence="3 7" id="KW-1133">Transmembrane helix</keyword>
<dbReference type="InterPro" id="IPR049326">
    <property type="entry name" value="Rhodopsin_dom_fungi"/>
</dbReference>
<feature type="domain" description="Rhodopsin" evidence="8">
    <location>
        <begin position="23"/>
        <end position="260"/>
    </location>
</feature>
<evidence type="ECO:0000256" key="5">
    <source>
        <dbReference type="ARBA" id="ARBA00038359"/>
    </source>
</evidence>
<dbReference type="OMA" id="IWGTNNM"/>